<comment type="subcellular location">
    <subcellularLocation>
        <location evidence="10 11">Cytoplasm</location>
    </subcellularLocation>
    <subcellularLocation>
        <location evidence="10 11">Cytoplasmic vesicle</location>
        <location evidence="10 11">COPI-coated vesicle membrane</location>
        <topology evidence="10 11">Peripheral membrane protein</topology>
        <orientation evidence="10 11">Cytoplasmic side</orientation>
    </subcellularLocation>
    <subcellularLocation>
        <location evidence="10 11">Golgi apparatus membrane</location>
        <topology evidence="10 11">Peripheral membrane protein</topology>
        <orientation evidence="10 11">Cytoplasmic side</orientation>
    </subcellularLocation>
</comment>
<protein>
    <recommendedName>
        <fullName evidence="10">Coatomer subunit delta</fullName>
    </recommendedName>
</protein>
<dbReference type="Proteomes" id="UP000582659">
    <property type="component" value="Unassembled WGS sequence"/>
</dbReference>
<evidence type="ECO:0000313" key="17">
    <source>
        <dbReference type="WBParaSite" id="BXY_0121200.1"/>
    </source>
</evidence>
<evidence type="ECO:0000256" key="6">
    <source>
        <dbReference type="ARBA" id="ARBA00022927"/>
    </source>
</evidence>
<dbReference type="AlphaFoldDB" id="A0A1I7RKH8"/>
<dbReference type="InterPro" id="IPR011012">
    <property type="entry name" value="Longin-like_dom_sf"/>
</dbReference>
<evidence type="ECO:0000313" key="15">
    <source>
        <dbReference type="Proteomes" id="UP000095284"/>
    </source>
</evidence>
<name>A0A1I7RKH8_BURXY</name>
<dbReference type="InterPro" id="IPR027059">
    <property type="entry name" value="Coatomer_dsu"/>
</dbReference>
<dbReference type="InterPro" id="IPR036168">
    <property type="entry name" value="AP2_Mu_C_sf"/>
</dbReference>
<evidence type="ECO:0000256" key="8">
    <source>
        <dbReference type="ARBA" id="ARBA00023136"/>
    </source>
</evidence>
<dbReference type="InterPro" id="IPR028565">
    <property type="entry name" value="MHD"/>
</dbReference>
<evidence type="ECO:0000256" key="7">
    <source>
        <dbReference type="ARBA" id="ARBA00023034"/>
    </source>
</evidence>
<keyword evidence="9 10" id="KW-0968">Cytoplasmic vesicle</keyword>
<dbReference type="FunFam" id="3.30.450.60:FF:000003">
    <property type="entry name" value="Coatomer subunit delta"/>
    <property type="match status" value="1"/>
</dbReference>
<dbReference type="Pfam" id="PF00928">
    <property type="entry name" value="Adap_comp_sub"/>
    <property type="match status" value="1"/>
</dbReference>
<evidence type="ECO:0000313" key="16">
    <source>
        <dbReference type="Proteomes" id="UP000659654"/>
    </source>
</evidence>
<evidence type="ECO:0000256" key="3">
    <source>
        <dbReference type="ARBA" id="ARBA00022448"/>
    </source>
</evidence>
<organism evidence="15 17">
    <name type="scientific">Bursaphelenchus xylophilus</name>
    <name type="common">Pinewood nematode worm</name>
    <name type="synonym">Aphelenchoides xylophilus</name>
    <dbReference type="NCBI Taxonomy" id="6326"/>
    <lineage>
        <taxon>Eukaryota</taxon>
        <taxon>Metazoa</taxon>
        <taxon>Ecdysozoa</taxon>
        <taxon>Nematoda</taxon>
        <taxon>Chromadorea</taxon>
        <taxon>Rhabditida</taxon>
        <taxon>Tylenchina</taxon>
        <taxon>Tylenchomorpha</taxon>
        <taxon>Aphelenchoidea</taxon>
        <taxon>Aphelenchoididae</taxon>
        <taxon>Bursaphelenchus</taxon>
    </lineage>
</organism>
<evidence type="ECO:0000256" key="11">
    <source>
        <dbReference type="RuleBase" id="RU366052"/>
    </source>
</evidence>
<keyword evidence="7 10" id="KW-0333">Golgi apparatus</keyword>
<keyword evidence="3 10" id="KW-0813">Transport</keyword>
<evidence type="ECO:0000259" key="13">
    <source>
        <dbReference type="PROSITE" id="PS51072"/>
    </source>
</evidence>
<dbReference type="Proteomes" id="UP000659654">
    <property type="component" value="Unassembled WGS sequence"/>
</dbReference>
<proteinExistence type="inferred from homology"/>
<evidence type="ECO:0000256" key="10">
    <source>
        <dbReference type="RuleBase" id="RU364018"/>
    </source>
</evidence>
<dbReference type="CDD" id="cd09254">
    <property type="entry name" value="AP_delta-COPI_MHD"/>
    <property type="match status" value="1"/>
</dbReference>
<keyword evidence="8 10" id="KW-0472">Membrane</keyword>
<dbReference type="PANTHER" id="PTHR10121:SF0">
    <property type="entry name" value="COATOMER SUBUNIT DELTA"/>
    <property type="match status" value="1"/>
</dbReference>
<evidence type="ECO:0000313" key="14">
    <source>
        <dbReference type="EMBL" id="CAD5235104.1"/>
    </source>
</evidence>
<dbReference type="SMR" id="A0A1I7RKH8"/>
<dbReference type="SUPFAM" id="SSF64356">
    <property type="entry name" value="SNARE-like"/>
    <property type="match status" value="1"/>
</dbReference>
<dbReference type="Pfam" id="PF01217">
    <property type="entry name" value="Clat_adaptor_s"/>
    <property type="match status" value="1"/>
</dbReference>
<feature type="domain" description="MHD" evidence="13">
    <location>
        <begin position="278"/>
        <end position="518"/>
    </location>
</feature>
<dbReference type="GO" id="GO:0015031">
    <property type="term" value="P:protein transport"/>
    <property type="evidence" value="ECO:0007669"/>
    <property type="project" value="UniProtKB-KW"/>
</dbReference>
<dbReference type="GO" id="GO:0000139">
    <property type="term" value="C:Golgi membrane"/>
    <property type="evidence" value="ECO:0007669"/>
    <property type="project" value="UniProtKB-SubCell"/>
</dbReference>
<dbReference type="InterPro" id="IPR022775">
    <property type="entry name" value="AP_mu_sigma_su"/>
</dbReference>
<comment type="similarity">
    <text evidence="1 10">Belongs to the adaptor complexes medium subunit family. Delta-COP subfamily.</text>
</comment>
<keyword evidence="16" id="KW-1185">Reference proteome</keyword>
<reference evidence="14" key="2">
    <citation type="submission" date="2020-09" db="EMBL/GenBank/DDBJ databases">
        <authorList>
            <person name="Kikuchi T."/>
        </authorList>
    </citation>
    <scope>NUCLEOTIDE SEQUENCE</scope>
    <source>
        <strain evidence="14">Ka4C1</strain>
    </source>
</reference>
<dbReference type="Gene3D" id="3.30.450.60">
    <property type="match status" value="1"/>
</dbReference>
<dbReference type="Gene3D" id="2.60.40.1170">
    <property type="entry name" value="Mu homology domain, subdomain B"/>
    <property type="match status" value="2"/>
</dbReference>
<accession>A0A1I7RKH8</accession>
<dbReference type="Proteomes" id="UP000095284">
    <property type="component" value="Unplaced"/>
</dbReference>
<sequence>MVLIAAAIYSKNGKLLLCRQFLSELTKARLQGLVDTFPKLVISEKNQKEHTYVETDSVRYVYQPMDKIYLALITTKTSNIMEDLDCLRLFARIIPEYCRSNDESEVFNNVFELIAAFDEVVVLGYRESVNLAQIRTFTEMDSHEERIFNQIQIAQQKAAKNNMLEKAKEMKAKKKAMGGVSGGFQGGFGRTAQSGASSTPAAPFKAPIASTDFGSASADPFKGKPKTGGSGKALKLGAKGASEDSFLQQLRQEGQNVSDAPSKLDRVADVIPEVNVRREPVHVKITEKLSAQILRGGGLKSAEIQGSVSLNISDPAFTTSAIHIQNQSQSEAKLQVHPNLDRKTWQTDSVLKLKNVNKPFPPNTDIGVLKWILPLPSEDELPLNITCWPNQLSPGVAVSVEYTLTRKNMTLENVKIAIPLPPSTAPIVSECDGDYEYLKSKSTLVWSIASIDETNETGTLEFEVPNGDTEHFFPVNVVFSSSDLYVDLAVTNVTTFEAGEPVAYSKETRLNTDNYQIL</sequence>
<keyword evidence="5 10" id="KW-0931">ER-Golgi transport</keyword>
<dbReference type="EMBL" id="CAJFCV020000006">
    <property type="protein sequence ID" value="CAG9131314.1"/>
    <property type="molecule type" value="Genomic_DNA"/>
</dbReference>
<dbReference type="eggNOG" id="KOG2635">
    <property type="taxonomic scope" value="Eukaryota"/>
</dbReference>
<dbReference type="OrthoDB" id="10266042at2759"/>
<dbReference type="GO" id="GO:0006890">
    <property type="term" value="P:retrograde vesicle-mediated transport, Golgi to endoplasmic reticulum"/>
    <property type="evidence" value="ECO:0007669"/>
    <property type="project" value="UniProtKB-UniRule"/>
</dbReference>
<dbReference type="PANTHER" id="PTHR10121">
    <property type="entry name" value="COATOMER SUBUNIT DELTA"/>
    <property type="match status" value="1"/>
</dbReference>
<dbReference type="EMBL" id="CAJFDI010000006">
    <property type="protein sequence ID" value="CAD5235104.1"/>
    <property type="molecule type" value="Genomic_DNA"/>
</dbReference>
<evidence type="ECO:0000256" key="9">
    <source>
        <dbReference type="ARBA" id="ARBA00023329"/>
    </source>
</evidence>
<dbReference type="SUPFAM" id="SSF49447">
    <property type="entry name" value="Second domain of Mu2 adaptin subunit (ap50) of ap2 adaptor"/>
    <property type="match status" value="1"/>
</dbReference>
<dbReference type="GO" id="GO:0006888">
    <property type="term" value="P:endoplasmic reticulum to Golgi vesicle-mediated transport"/>
    <property type="evidence" value="ECO:0007669"/>
    <property type="project" value="TreeGrafter"/>
</dbReference>
<evidence type="ECO:0000256" key="12">
    <source>
        <dbReference type="SAM" id="MobiDB-lite"/>
    </source>
</evidence>
<dbReference type="GO" id="GO:0030126">
    <property type="term" value="C:COPI vesicle coat"/>
    <property type="evidence" value="ECO:0007669"/>
    <property type="project" value="UniProtKB-UniRule"/>
</dbReference>
<comment type="subunit">
    <text evidence="2 10">Oligomeric complex that consists of at least the alpha, beta, beta', gamma, delta, epsilon and zeta subunits.</text>
</comment>
<dbReference type="WBParaSite" id="BXY_0121200.1">
    <property type="protein sequence ID" value="BXY_0121200.1"/>
    <property type="gene ID" value="BXY_0121200"/>
</dbReference>
<reference evidence="17" key="1">
    <citation type="submission" date="2016-11" db="UniProtKB">
        <authorList>
            <consortium name="WormBaseParasite"/>
        </authorList>
    </citation>
    <scope>IDENTIFICATION</scope>
</reference>
<dbReference type="PROSITE" id="PS51072">
    <property type="entry name" value="MHD"/>
    <property type="match status" value="1"/>
</dbReference>
<evidence type="ECO:0000256" key="2">
    <source>
        <dbReference type="ARBA" id="ARBA00011775"/>
    </source>
</evidence>
<gene>
    <name evidence="14" type="ORF">BXYJ_LOCUS15195</name>
</gene>
<dbReference type="CDD" id="cd14830">
    <property type="entry name" value="Delta_COP_N"/>
    <property type="match status" value="1"/>
</dbReference>
<keyword evidence="6 10" id="KW-0653">Protein transport</keyword>
<comment type="function">
    <text evidence="10">The coatomer is a cytosolic protein complex that binds to dilysine motifs and reversibly associates with Golgi non-clathrin-coated vesicles, which further mediate biosynthetic protein transport from the ER, via the Golgi up to the trans Golgi network. Coatomer complex is required for budding from Golgi membranes, and is essential for the retrograde Golgi-to-ER transport of dilysine-tagged proteins.</text>
</comment>
<evidence type="ECO:0000256" key="5">
    <source>
        <dbReference type="ARBA" id="ARBA00022892"/>
    </source>
</evidence>
<evidence type="ECO:0000256" key="1">
    <source>
        <dbReference type="ARBA" id="ARBA00010516"/>
    </source>
</evidence>
<keyword evidence="4 10" id="KW-0963">Cytoplasm</keyword>
<dbReference type="GO" id="GO:0051645">
    <property type="term" value="P:Golgi localization"/>
    <property type="evidence" value="ECO:0007669"/>
    <property type="project" value="TreeGrafter"/>
</dbReference>
<feature type="region of interest" description="Disordered" evidence="12">
    <location>
        <begin position="216"/>
        <end position="236"/>
    </location>
</feature>
<evidence type="ECO:0000256" key="4">
    <source>
        <dbReference type="ARBA" id="ARBA00022490"/>
    </source>
</evidence>